<evidence type="ECO:0000313" key="2">
    <source>
        <dbReference type="Proteomes" id="UP000325315"/>
    </source>
</evidence>
<dbReference type="EMBL" id="SMMG02000007">
    <property type="protein sequence ID" value="KAA3467597.1"/>
    <property type="molecule type" value="Genomic_DNA"/>
</dbReference>
<accession>A0A5B6VEX1</accession>
<dbReference type="InterPro" id="IPR043502">
    <property type="entry name" value="DNA/RNA_pol_sf"/>
</dbReference>
<name>A0A5B6VEX1_9ROSI</name>
<dbReference type="OrthoDB" id="1736143at2759"/>
<keyword evidence="2" id="KW-1185">Reference proteome</keyword>
<protein>
    <submittedName>
        <fullName evidence="1">Gag-pro-like protein</fullName>
    </submittedName>
</protein>
<dbReference type="Gene3D" id="2.40.70.10">
    <property type="entry name" value="Acid Proteases"/>
    <property type="match status" value="1"/>
</dbReference>
<reference evidence="2" key="1">
    <citation type="journal article" date="2019" name="Plant Biotechnol. J.">
        <title>Genome sequencing of the Australian wild diploid species Gossypium australe highlights disease resistance and delayed gland morphogenesis.</title>
        <authorList>
            <person name="Cai Y."/>
            <person name="Cai X."/>
            <person name="Wang Q."/>
            <person name="Wang P."/>
            <person name="Zhang Y."/>
            <person name="Cai C."/>
            <person name="Xu Y."/>
            <person name="Wang K."/>
            <person name="Zhou Z."/>
            <person name="Wang C."/>
            <person name="Geng S."/>
            <person name="Li B."/>
            <person name="Dong Q."/>
            <person name="Hou Y."/>
            <person name="Wang H."/>
            <person name="Ai P."/>
            <person name="Liu Z."/>
            <person name="Yi F."/>
            <person name="Sun M."/>
            <person name="An G."/>
            <person name="Cheng J."/>
            <person name="Zhang Y."/>
            <person name="Shi Q."/>
            <person name="Xie Y."/>
            <person name="Shi X."/>
            <person name="Chang Y."/>
            <person name="Huang F."/>
            <person name="Chen Y."/>
            <person name="Hong S."/>
            <person name="Mi L."/>
            <person name="Sun Q."/>
            <person name="Zhang L."/>
            <person name="Zhou B."/>
            <person name="Peng R."/>
            <person name="Zhang X."/>
            <person name="Liu F."/>
        </authorList>
    </citation>
    <scope>NUCLEOTIDE SEQUENCE [LARGE SCALE GENOMIC DNA]</scope>
    <source>
        <strain evidence="2">cv. PA1801</strain>
    </source>
</reference>
<gene>
    <name evidence="1" type="ORF">EPI10_002598</name>
</gene>
<dbReference type="PANTHER" id="PTHR32108">
    <property type="entry name" value="DNA-DIRECTED RNA POLYMERASE SUBUNIT ALPHA"/>
    <property type="match status" value="1"/>
</dbReference>
<dbReference type="SUPFAM" id="SSF56672">
    <property type="entry name" value="DNA/RNA polymerases"/>
    <property type="match status" value="1"/>
</dbReference>
<evidence type="ECO:0000313" key="1">
    <source>
        <dbReference type="EMBL" id="KAA3467597.1"/>
    </source>
</evidence>
<proteinExistence type="predicted"/>
<sequence length="687" mass="77394">MKQYNHVTDITPDRITLQNMKKKQSESFRQYAQRWREVATQVQLPLLEKEMTMLFINTLKAPFINHMLGSVIKSFSDIVMSSEIIQNVVRSGKIDSGEYAKRLAPRKKESEVNLTSVYNKSYSKPVTMDQPRTVKTSHQGHSRALVQNLMDNKEIEFYEDVMGLEGGNVCASDEGSTAKVHKVITRGDVTAVGTVEEGQDIDFLVSSERCYDPASTRTEPVKGKTLVVMHKKEKTTRLESPVNEPVIENEAKKFLKFLKHSDYKTHRSALIKVLNETYVVNDISVNKLDCLVNNISADNFIFFNSDEIPLGGMGPTKALHIITRCKGYTLPEVLIDNGSALVVLPLSMLNRLLVDSSHMKMCQNIVRAFDGTEMRVMGRIEIPLLIGPNTYEVDFLVMDIKPSFNCLLGRPRIHSVEAVLSSLHQKLKLVTEGRLVTINAKEDIIAFVTSDAPYIGADHEAINVHFDRLNLSPDINDISNAATDSGMVEQDEQQILPYKESVEIVSLGEEKEVKIGACITIGQSETSLSYYKNSKMSSHGRVWDDECQKTFDKVKHYLSNALVLMPTSLDKLLILYLAVFENFMGCVLGQHDESGRKKERYTILAVKGSVIVDFLVSRALEDYEPLNFDFPNEDLMYVATTEERVQEEHLWKINFDEASNAVGSKIGAVLVSSSRDHYSFTSKLDFD</sequence>
<comment type="caution">
    <text evidence="1">The sequence shown here is derived from an EMBL/GenBank/DDBJ whole genome shotgun (WGS) entry which is preliminary data.</text>
</comment>
<dbReference type="CDD" id="cd00303">
    <property type="entry name" value="retropepsin_like"/>
    <property type="match status" value="1"/>
</dbReference>
<dbReference type="InterPro" id="IPR021109">
    <property type="entry name" value="Peptidase_aspartic_dom_sf"/>
</dbReference>
<dbReference type="PANTHER" id="PTHR32108:SF5">
    <property type="entry name" value="DYNACTIN SUBUNIT 1-LIKE"/>
    <property type="match status" value="1"/>
</dbReference>
<dbReference type="AlphaFoldDB" id="A0A5B6VEX1"/>
<organism evidence="1 2">
    <name type="scientific">Gossypium australe</name>
    <dbReference type="NCBI Taxonomy" id="47621"/>
    <lineage>
        <taxon>Eukaryota</taxon>
        <taxon>Viridiplantae</taxon>
        <taxon>Streptophyta</taxon>
        <taxon>Embryophyta</taxon>
        <taxon>Tracheophyta</taxon>
        <taxon>Spermatophyta</taxon>
        <taxon>Magnoliopsida</taxon>
        <taxon>eudicotyledons</taxon>
        <taxon>Gunneridae</taxon>
        <taxon>Pentapetalae</taxon>
        <taxon>rosids</taxon>
        <taxon>malvids</taxon>
        <taxon>Malvales</taxon>
        <taxon>Malvaceae</taxon>
        <taxon>Malvoideae</taxon>
        <taxon>Gossypium</taxon>
    </lineage>
</organism>
<dbReference type="Proteomes" id="UP000325315">
    <property type="component" value="Unassembled WGS sequence"/>
</dbReference>